<sequence length="230" mass="26055">MIITLKRIFRAGWQSFSRDGGIAVATIFILVLAIFLVSTIFLSKDVSQFLIASLQEKADISVYFKEFVLEDDILKIEEKLSQVPGVKNVEYVSGEEAIKRLVEKHPQLIESVQETEGMLKLASLNVNVFEANQYQQVVNFLENSNFKDYIDKVDYYERRPVIERIFSLTSLSSKIGISLSIILIITAILVTFNTIRLAILNSIEETKIQRLVGASNWFIRGPFLVQGAIS</sequence>
<keyword evidence="5" id="KW-0132">Cell division</keyword>
<name>A0A2M7Z4M9_9BACT</name>
<keyword evidence="8 10" id="KW-0472">Membrane</keyword>
<dbReference type="InterPro" id="IPR004513">
    <property type="entry name" value="FtsX"/>
</dbReference>
<dbReference type="AlphaFoldDB" id="A0A2M7Z4M9"/>
<evidence type="ECO:0000256" key="8">
    <source>
        <dbReference type="ARBA" id="ARBA00023136"/>
    </source>
</evidence>
<evidence type="ECO:0000256" key="4">
    <source>
        <dbReference type="ARBA" id="ARBA00022475"/>
    </source>
</evidence>
<feature type="transmembrane region" description="Helical" evidence="10">
    <location>
        <begin position="21"/>
        <end position="42"/>
    </location>
</feature>
<dbReference type="Pfam" id="PF18075">
    <property type="entry name" value="FtsX_ECD"/>
    <property type="match status" value="1"/>
</dbReference>
<dbReference type="InterPro" id="IPR040690">
    <property type="entry name" value="FtsX_ECD"/>
</dbReference>
<evidence type="ECO:0000256" key="9">
    <source>
        <dbReference type="ARBA" id="ARBA00023306"/>
    </source>
</evidence>
<evidence type="ECO:0000259" key="11">
    <source>
        <dbReference type="Pfam" id="PF02687"/>
    </source>
</evidence>
<keyword evidence="6 10" id="KW-0812">Transmembrane</keyword>
<dbReference type="PANTHER" id="PTHR47755:SF1">
    <property type="entry name" value="CELL DIVISION PROTEIN FTSX"/>
    <property type="match status" value="1"/>
</dbReference>
<comment type="caution">
    <text evidence="13">The sequence shown here is derived from an EMBL/GenBank/DDBJ whole genome shotgun (WGS) entry which is preliminary data.</text>
</comment>
<evidence type="ECO:0000256" key="10">
    <source>
        <dbReference type="SAM" id="Phobius"/>
    </source>
</evidence>
<evidence type="ECO:0000256" key="1">
    <source>
        <dbReference type="ARBA" id="ARBA00004651"/>
    </source>
</evidence>
<proteinExistence type="inferred from homology"/>
<evidence type="ECO:0000313" key="13">
    <source>
        <dbReference type="EMBL" id="PJA84116.1"/>
    </source>
</evidence>
<feature type="transmembrane region" description="Helical" evidence="10">
    <location>
        <begin position="175"/>
        <end position="199"/>
    </location>
</feature>
<evidence type="ECO:0000256" key="6">
    <source>
        <dbReference type="ARBA" id="ARBA00022692"/>
    </source>
</evidence>
<dbReference type="GO" id="GO:0005886">
    <property type="term" value="C:plasma membrane"/>
    <property type="evidence" value="ECO:0007669"/>
    <property type="project" value="UniProtKB-SubCell"/>
</dbReference>
<comment type="similarity">
    <text evidence="2">Belongs to the ABC-4 integral membrane protein family. FtsX subfamily.</text>
</comment>
<organism evidence="13 14">
    <name type="scientific">Candidatus Nealsonbacteria bacterium CG_4_9_14_3_um_filter_37_13</name>
    <dbReference type="NCBI Taxonomy" id="1974695"/>
    <lineage>
        <taxon>Bacteria</taxon>
        <taxon>Candidatus Nealsoniibacteriota</taxon>
    </lineage>
</organism>
<evidence type="ECO:0000256" key="3">
    <source>
        <dbReference type="ARBA" id="ARBA00021907"/>
    </source>
</evidence>
<evidence type="ECO:0000256" key="7">
    <source>
        <dbReference type="ARBA" id="ARBA00022989"/>
    </source>
</evidence>
<dbReference type="Pfam" id="PF02687">
    <property type="entry name" value="FtsX"/>
    <property type="match status" value="1"/>
</dbReference>
<evidence type="ECO:0000256" key="5">
    <source>
        <dbReference type="ARBA" id="ARBA00022618"/>
    </source>
</evidence>
<protein>
    <recommendedName>
        <fullName evidence="3">Cell division protein FtsX</fullName>
    </recommendedName>
</protein>
<dbReference type="Gene3D" id="3.30.70.3040">
    <property type="match status" value="1"/>
</dbReference>
<gene>
    <name evidence="13" type="ORF">CO145_02270</name>
</gene>
<dbReference type="Proteomes" id="UP000231034">
    <property type="component" value="Unassembled WGS sequence"/>
</dbReference>
<dbReference type="GO" id="GO:0051301">
    <property type="term" value="P:cell division"/>
    <property type="evidence" value="ECO:0007669"/>
    <property type="project" value="UniProtKB-KW"/>
</dbReference>
<keyword evidence="7 10" id="KW-1133">Transmembrane helix</keyword>
<evidence type="ECO:0000313" key="14">
    <source>
        <dbReference type="Proteomes" id="UP000231034"/>
    </source>
</evidence>
<accession>A0A2M7Z4M9</accession>
<dbReference type="EMBL" id="PFVR01000079">
    <property type="protein sequence ID" value="PJA84116.1"/>
    <property type="molecule type" value="Genomic_DNA"/>
</dbReference>
<evidence type="ECO:0000259" key="12">
    <source>
        <dbReference type="Pfam" id="PF18075"/>
    </source>
</evidence>
<reference evidence="14" key="1">
    <citation type="submission" date="2017-09" db="EMBL/GenBank/DDBJ databases">
        <title>Depth-based differentiation of microbial function through sediment-hosted aquifers and enrichment of novel symbionts in the deep terrestrial subsurface.</title>
        <authorList>
            <person name="Probst A.J."/>
            <person name="Ladd B."/>
            <person name="Jarett J.K."/>
            <person name="Geller-Mcgrath D.E."/>
            <person name="Sieber C.M.K."/>
            <person name="Emerson J.B."/>
            <person name="Anantharaman K."/>
            <person name="Thomas B.C."/>
            <person name="Malmstrom R."/>
            <person name="Stieglmeier M."/>
            <person name="Klingl A."/>
            <person name="Woyke T."/>
            <person name="Ryan C.M."/>
            <person name="Banfield J.F."/>
        </authorList>
    </citation>
    <scope>NUCLEOTIDE SEQUENCE [LARGE SCALE GENOMIC DNA]</scope>
</reference>
<dbReference type="PANTHER" id="PTHR47755">
    <property type="entry name" value="CELL DIVISION PROTEIN FTSX"/>
    <property type="match status" value="1"/>
</dbReference>
<dbReference type="InterPro" id="IPR003838">
    <property type="entry name" value="ABC3_permease_C"/>
</dbReference>
<feature type="domain" description="ABC3 transporter permease C-terminal" evidence="11">
    <location>
        <begin position="178"/>
        <end position="228"/>
    </location>
</feature>
<evidence type="ECO:0000256" key="2">
    <source>
        <dbReference type="ARBA" id="ARBA00007379"/>
    </source>
</evidence>
<comment type="subcellular location">
    <subcellularLocation>
        <location evidence="1">Cell membrane</location>
        <topology evidence="1">Multi-pass membrane protein</topology>
    </subcellularLocation>
</comment>
<feature type="non-terminal residue" evidence="13">
    <location>
        <position position="230"/>
    </location>
</feature>
<keyword evidence="4" id="KW-1003">Cell membrane</keyword>
<keyword evidence="9" id="KW-0131">Cell cycle</keyword>
<feature type="domain" description="FtsX extracellular" evidence="12">
    <location>
        <begin position="59"/>
        <end position="143"/>
    </location>
</feature>